<protein>
    <submittedName>
        <fullName evidence="8">HAMP domain-containing protein</fullName>
    </submittedName>
</protein>
<evidence type="ECO:0000313" key="8">
    <source>
        <dbReference type="EMBL" id="TGU72657.1"/>
    </source>
</evidence>
<dbReference type="PROSITE" id="PS50111">
    <property type="entry name" value="CHEMOTAXIS_TRANSDUC_2"/>
    <property type="match status" value="1"/>
</dbReference>
<evidence type="ECO:0000256" key="2">
    <source>
        <dbReference type="ARBA" id="ARBA00023224"/>
    </source>
</evidence>
<organism evidence="8 9">
    <name type="scientific">Geomonas terrae</name>
    <dbReference type="NCBI Taxonomy" id="2562681"/>
    <lineage>
        <taxon>Bacteria</taxon>
        <taxon>Pseudomonadati</taxon>
        <taxon>Thermodesulfobacteriota</taxon>
        <taxon>Desulfuromonadia</taxon>
        <taxon>Geobacterales</taxon>
        <taxon>Geobacteraceae</taxon>
        <taxon>Geomonas</taxon>
    </lineage>
</organism>
<dbReference type="InterPro" id="IPR004089">
    <property type="entry name" value="MCPsignal_dom"/>
</dbReference>
<comment type="caution">
    <text evidence="8">The sequence shown here is derived from an EMBL/GenBank/DDBJ whole genome shotgun (WGS) entry which is preliminary data.</text>
</comment>
<name>A0A4S1CGH6_9BACT</name>
<dbReference type="PANTHER" id="PTHR32089:SF112">
    <property type="entry name" value="LYSOZYME-LIKE PROTEIN-RELATED"/>
    <property type="match status" value="1"/>
</dbReference>
<dbReference type="Pfam" id="PF08376">
    <property type="entry name" value="NIT"/>
    <property type="match status" value="1"/>
</dbReference>
<evidence type="ECO:0000256" key="3">
    <source>
        <dbReference type="ARBA" id="ARBA00029447"/>
    </source>
</evidence>
<dbReference type="Pfam" id="PF00015">
    <property type="entry name" value="MCPsignal"/>
    <property type="match status" value="1"/>
</dbReference>
<dbReference type="Pfam" id="PF00672">
    <property type="entry name" value="HAMP"/>
    <property type="match status" value="1"/>
</dbReference>
<accession>A0A4S1CGH6</accession>
<keyword evidence="5" id="KW-0472">Membrane</keyword>
<dbReference type="Proteomes" id="UP000306416">
    <property type="component" value="Unassembled WGS sequence"/>
</dbReference>
<evidence type="ECO:0000259" key="7">
    <source>
        <dbReference type="PROSITE" id="PS50885"/>
    </source>
</evidence>
<feature type="domain" description="HAMP" evidence="7">
    <location>
        <begin position="330"/>
        <end position="384"/>
    </location>
</feature>
<dbReference type="FunFam" id="1.10.287.950:FF:000001">
    <property type="entry name" value="Methyl-accepting chemotaxis sensory transducer"/>
    <property type="match status" value="1"/>
</dbReference>
<dbReference type="SMART" id="SM00304">
    <property type="entry name" value="HAMP"/>
    <property type="match status" value="2"/>
</dbReference>
<dbReference type="InterPro" id="IPR003660">
    <property type="entry name" value="HAMP_dom"/>
</dbReference>
<reference evidence="8 9" key="1">
    <citation type="submission" date="2019-04" db="EMBL/GenBank/DDBJ databases">
        <title>Geobacter oryzae sp. nov., ferric-reducing bacteria isolated from paddy soil.</title>
        <authorList>
            <person name="Xu Z."/>
            <person name="Masuda Y."/>
            <person name="Itoh H."/>
            <person name="Senoo K."/>
        </authorList>
    </citation>
    <scope>NUCLEOTIDE SEQUENCE [LARGE SCALE GENOMIC DNA]</scope>
    <source>
        <strain evidence="8 9">Red111</strain>
    </source>
</reference>
<keyword evidence="5" id="KW-1133">Transmembrane helix</keyword>
<dbReference type="CDD" id="cd06225">
    <property type="entry name" value="HAMP"/>
    <property type="match status" value="1"/>
</dbReference>
<dbReference type="SMART" id="SM00283">
    <property type="entry name" value="MA"/>
    <property type="match status" value="1"/>
</dbReference>
<dbReference type="InterPro" id="IPR013587">
    <property type="entry name" value="Nitrate/nitrite_sensing"/>
</dbReference>
<dbReference type="Gene3D" id="1.10.8.500">
    <property type="entry name" value="HAMP domain in histidine kinase"/>
    <property type="match status" value="1"/>
</dbReference>
<dbReference type="PROSITE" id="PS50885">
    <property type="entry name" value="HAMP"/>
    <property type="match status" value="1"/>
</dbReference>
<feature type="transmembrane region" description="Helical" evidence="5">
    <location>
        <begin position="12"/>
        <end position="30"/>
    </location>
</feature>
<feature type="transmembrane region" description="Helical" evidence="5">
    <location>
        <begin position="307"/>
        <end position="329"/>
    </location>
</feature>
<dbReference type="AlphaFoldDB" id="A0A4S1CGH6"/>
<evidence type="ECO:0000256" key="1">
    <source>
        <dbReference type="ARBA" id="ARBA00004370"/>
    </source>
</evidence>
<dbReference type="CDD" id="cd11386">
    <property type="entry name" value="MCP_signal"/>
    <property type="match status" value="1"/>
</dbReference>
<comment type="similarity">
    <text evidence="3">Belongs to the methyl-accepting chemotaxis (MCP) protein family.</text>
</comment>
<gene>
    <name evidence="8" type="ORF">E4633_10180</name>
</gene>
<dbReference type="EMBL" id="SRSC01000002">
    <property type="protein sequence ID" value="TGU72657.1"/>
    <property type="molecule type" value="Genomic_DNA"/>
</dbReference>
<feature type="domain" description="Methyl-accepting transducer" evidence="6">
    <location>
        <begin position="389"/>
        <end position="625"/>
    </location>
</feature>
<dbReference type="GO" id="GO:0006935">
    <property type="term" value="P:chemotaxis"/>
    <property type="evidence" value="ECO:0007669"/>
    <property type="project" value="UniProtKB-ARBA"/>
</dbReference>
<dbReference type="GO" id="GO:0007165">
    <property type="term" value="P:signal transduction"/>
    <property type="evidence" value="ECO:0007669"/>
    <property type="project" value="UniProtKB-KW"/>
</dbReference>
<keyword evidence="5" id="KW-0812">Transmembrane</keyword>
<proteinExistence type="inferred from homology"/>
<evidence type="ECO:0000259" key="6">
    <source>
        <dbReference type="PROSITE" id="PS50111"/>
    </source>
</evidence>
<dbReference type="Gene3D" id="1.10.287.950">
    <property type="entry name" value="Methyl-accepting chemotaxis protein"/>
    <property type="match status" value="1"/>
</dbReference>
<dbReference type="SUPFAM" id="SSF58104">
    <property type="entry name" value="Methyl-accepting chemotaxis protein (MCP) signaling domain"/>
    <property type="match status" value="1"/>
</dbReference>
<dbReference type="PANTHER" id="PTHR32089">
    <property type="entry name" value="METHYL-ACCEPTING CHEMOTAXIS PROTEIN MCPB"/>
    <property type="match status" value="1"/>
</dbReference>
<evidence type="ECO:0000256" key="4">
    <source>
        <dbReference type="PROSITE-ProRule" id="PRU00284"/>
    </source>
</evidence>
<comment type="subcellular location">
    <subcellularLocation>
        <location evidence="1">Membrane</location>
    </subcellularLocation>
</comment>
<sequence length="661" mass="71504">MLQNLKIRYKLLLLLVVPLCGMLMFASWGIKNNYALSQRMVQTETLTRFAVQVGDLIHEIQKERGYSSGFINTKGTKFGTELNGQREKVNQKLNSVKQIFTTNASALAAAGPGFDTAGTVLSSLQQTRGRIDALQIQGSESFAFYTKLVDAYTKVIAKVATTSGAPEVMREASAYYAFVKAKEEAGKERATLNAVLGADRFDDETYQRTFDIAGAQKTYLEQFRTFAPESVLRSYDEKSTGPSFEKTRQIRSAVLAKGVSGGFGIAPEEWFASASEKINVLKELEDELAKRILVTAEGQATEARHSLLVALLSTFALCVVTVIVCFIIMRGITNPIAQLLAMLKDIAQGEGDLTRRLTAERKDELGEVSLWFNRFVENVHGIVALIAKSTVEVSSACHQLSSTAEQIATAAEEVAFQSGTAATASEEMSATSNEISRNCGEAASSSKRATDTAQGGAAVLHETLQGMEKIAANVRESARTVLNLGTRSDQIGEIVGTIEDIADQTNLLALNAAIEAARAGEQGRGFAVVADEVRALAERTTRATREIAEMIKTIQSETGGAVETMNQGVAEVEKGMESSRKSGEALHRILEVIDEVNREIDLIATAAEEQTAVTGEISTNVHQIKDVVSETARGAHETADAAAHLNRMADDLQKIVARFRL</sequence>
<evidence type="ECO:0000313" key="9">
    <source>
        <dbReference type="Proteomes" id="UP000306416"/>
    </source>
</evidence>
<evidence type="ECO:0000256" key="5">
    <source>
        <dbReference type="SAM" id="Phobius"/>
    </source>
</evidence>
<dbReference type="RefSeq" id="WP_135870132.1">
    <property type="nucleotide sequence ID" value="NZ_SRSC01000002.1"/>
</dbReference>
<keyword evidence="2 4" id="KW-0807">Transducer</keyword>
<keyword evidence="9" id="KW-1185">Reference proteome</keyword>
<dbReference type="GO" id="GO:0016020">
    <property type="term" value="C:membrane"/>
    <property type="evidence" value="ECO:0007669"/>
    <property type="project" value="UniProtKB-SubCell"/>
</dbReference>